<dbReference type="InterPro" id="IPR015943">
    <property type="entry name" value="WD40/YVTN_repeat-like_dom_sf"/>
</dbReference>
<organism evidence="4 5">
    <name type="scientific">Mucilaginibacter gilvus</name>
    <dbReference type="NCBI Taxonomy" id="2305909"/>
    <lineage>
        <taxon>Bacteria</taxon>
        <taxon>Pseudomonadati</taxon>
        <taxon>Bacteroidota</taxon>
        <taxon>Sphingobacteriia</taxon>
        <taxon>Sphingobacteriales</taxon>
        <taxon>Sphingobacteriaceae</taxon>
        <taxon>Mucilaginibacter</taxon>
    </lineage>
</organism>
<dbReference type="SUPFAM" id="SSF110296">
    <property type="entry name" value="Oligoxyloglucan reducing end-specific cellobiohydrolase"/>
    <property type="match status" value="1"/>
</dbReference>
<name>A0A3S3V4R9_9SPHI</name>
<dbReference type="AlphaFoldDB" id="A0A3S3V4R9"/>
<keyword evidence="2" id="KW-0732">Signal</keyword>
<dbReference type="EMBL" id="SBIW01000002">
    <property type="protein sequence ID" value="RWY55642.1"/>
    <property type="molecule type" value="Genomic_DNA"/>
</dbReference>
<feature type="signal peptide" evidence="2">
    <location>
        <begin position="1"/>
        <end position="26"/>
    </location>
</feature>
<dbReference type="InterPro" id="IPR014756">
    <property type="entry name" value="Ig_E-set"/>
</dbReference>
<comment type="caution">
    <text evidence="4">The sequence shown here is derived from an EMBL/GenBank/DDBJ whole genome shotgun (WGS) entry which is preliminary data.</text>
</comment>
<dbReference type="SUPFAM" id="SSF81296">
    <property type="entry name" value="E set domains"/>
    <property type="match status" value="2"/>
</dbReference>
<protein>
    <recommendedName>
        <fullName evidence="3">IPT/TIG domain-containing protein</fullName>
    </recommendedName>
</protein>
<evidence type="ECO:0000313" key="5">
    <source>
        <dbReference type="Proteomes" id="UP000286701"/>
    </source>
</evidence>
<dbReference type="Proteomes" id="UP000286701">
    <property type="component" value="Unassembled WGS sequence"/>
</dbReference>
<reference evidence="4 5" key="1">
    <citation type="submission" date="2019-01" db="EMBL/GenBank/DDBJ databases">
        <title>Mucilaginibacter antarcticum sp. nov., isolated from antarctic soil.</title>
        <authorList>
            <person name="Yan Y.-Q."/>
            <person name="Du Z.-J."/>
        </authorList>
    </citation>
    <scope>NUCLEOTIDE SEQUENCE [LARGE SCALE GENOMIC DNA]</scope>
    <source>
        <strain evidence="4 5">F01003</strain>
    </source>
</reference>
<dbReference type="InterPro" id="IPR002909">
    <property type="entry name" value="IPT_dom"/>
</dbReference>
<feature type="region of interest" description="Disordered" evidence="1">
    <location>
        <begin position="189"/>
        <end position="209"/>
    </location>
</feature>
<dbReference type="InterPro" id="IPR013783">
    <property type="entry name" value="Ig-like_fold"/>
</dbReference>
<evidence type="ECO:0000256" key="2">
    <source>
        <dbReference type="SAM" id="SignalP"/>
    </source>
</evidence>
<sequence length="683" mass="72801">MRTHLKTLSKTLTLMLLLILAVSSCKKDKKVDPTPTASSSMTGTIDGKTIKLDAGALTSTYYSTDGDASKALETSATLNASGDKLNFFLNDLKSGILALTKKSGTSFNPGSHTIKIYADSPSPVQSYVSYFSGGNTYFAYSGSIEITITNTSITVKWSINFKDAAGREFNSAGSFTFVNFLNVTKPKSEVKDPTPVAAKPTIENISPTSGKAGDSVSITGVNYSTIASENEVKFNGVATTVKSATATRIIVTAPQNGTTGAVTLKVKNSDLTTGPTFTYIQPATLTSISPATGKVGDTVIITGTNFSTDPGQNSVKFTGVQGSLTAVVKSATTTKLVVTVPQGALTGPITVSVRSGATLTSSEYVVIIPQTNGDWQETGFMPLIQNINLSASIGKTMLFTGGLAPNYLYYTSNGTSYANVYNNLPFDLQSLQIHLVASDGSTYYITTNQGIAKSANGTTWTKLLPDANLPNQGFTGMVTRAGVLAIMNATKLFTSTDKGDTWATVELQIPQGASLDYLTSDANGKYFYAIDIAHNLPDSLAKHVIYRSTNQGKTWNATNGTTGIYAYAGGYQDFFKSSDNYQFALFSPPSNNTLNALRLYRSTGQGEAWVKISDEQSFTVKTFGTVVTYGGTSFNISVDQGTTFAKQTIPSGYVIGGIQRTEDFYYIFCFNTSGSHRIFRRGI</sequence>
<feature type="domain" description="IPT/TIG" evidence="3">
    <location>
        <begin position="200"/>
        <end position="279"/>
    </location>
</feature>
<proteinExistence type="predicted"/>
<dbReference type="Gene3D" id="2.130.10.10">
    <property type="entry name" value="YVTN repeat-like/Quinoprotein amine dehydrogenase"/>
    <property type="match status" value="1"/>
</dbReference>
<dbReference type="Pfam" id="PF01833">
    <property type="entry name" value="TIG"/>
    <property type="match status" value="2"/>
</dbReference>
<evidence type="ECO:0000259" key="3">
    <source>
        <dbReference type="Pfam" id="PF01833"/>
    </source>
</evidence>
<accession>A0A3S3V4R9</accession>
<dbReference type="Gene3D" id="2.60.40.10">
    <property type="entry name" value="Immunoglobulins"/>
    <property type="match status" value="2"/>
</dbReference>
<dbReference type="RefSeq" id="WP_128532518.1">
    <property type="nucleotide sequence ID" value="NZ_SBIW01000002.1"/>
</dbReference>
<feature type="domain" description="IPT/TIG" evidence="3">
    <location>
        <begin position="284"/>
        <end position="358"/>
    </location>
</feature>
<feature type="chain" id="PRO_5018561745" description="IPT/TIG domain-containing protein" evidence="2">
    <location>
        <begin position="27"/>
        <end position="683"/>
    </location>
</feature>
<dbReference type="OrthoDB" id="1524003at2"/>
<dbReference type="PROSITE" id="PS51257">
    <property type="entry name" value="PROKAR_LIPOPROTEIN"/>
    <property type="match status" value="1"/>
</dbReference>
<evidence type="ECO:0000256" key="1">
    <source>
        <dbReference type="SAM" id="MobiDB-lite"/>
    </source>
</evidence>
<keyword evidence="5" id="KW-1185">Reference proteome</keyword>
<evidence type="ECO:0000313" key="4">
    <source>
        <dbReference type="EMBL" id="RWY55642.1"/>
    </source>
</evidence>
<gene>
    <name evidence="4" type="ORF">EPL05_04510</name>
</gene>